<feature type="domain" description="S-adenosyl-l-methionine hydroxide adenosyltransferase N-terminal" evidence="3">
    <location>
        <begin position="5"/>
        <end position="150"/>
    </location>
</feature>
<dbReference type="Pfam" id="PF20257">
    <property type="entry name" value="SAM_HAT_C"/>
    <property type="match status" value="1"/>
</dbReference>
<name>I0IPM1_LEPFC</name>
<dbReference type="PIRSF" id="PIRSF006779">
    <property type="entry name" value="UCP006779"/>
    <property type="match status" value="1"/>
</dbReference>
<evidence type="ECO:0000259" key="3">
    <source>
        <dbReference type="Pfam" id="PF01887"/>
    </source>
</evidence>
<dbReference type="PANTHER" id="PTHR35092:SF1">
    <property type="entry name" value="CHLORINASE MJ1651"/>
    <property type="match status" value="1"/>
</dbReference>
<dbReference type="SUPFAM" id="SSF101852">
    <property type="entry name" value="Bacterial fluorinating enzyme, C-terminal domain"/>
    <property type="match status" value="1"/>
</dbReference>
<dbReference type="RefSeq" id="WP_014449707.1">
    <property type="nucleotide sequence ID" value="NC_017094.1"/>
</dbReference>
<protein>
    <recommendedName>
        <fullName evidence="7">Adenosyl-chloride synthase</fullName>
    </recommendedName>
</protein>
<accession>I0IPM1</accession>
<evidence type="ECO:0000313" key="6">
    <source>
        <dbReference type="Proteomes" id="UP000007382"/>
    </source>
</evidence>
<dbReference type="OrthoDB" id="9792195at2"/>
<dbReference type="Proteomes" id="UP000007382">
    <property type="component" value="Chromosome"/>
</dbReference>
<dbReference type="AlphaFoldDB" id="I0IPM1"/>
<dbReference type="eggNOG" id="COG1912">
    <property type="taxonomic scope" value="Bacteria"/>
</dbReference>
<dbReference type="PATRIC" id="fig|1162668.3.peg.1824"/>
<dbReference type="Pfam" id="PF01887">
    <property type="entry name" value="SAM_HAT_N"/>
    <property type="match status" value="1"/>
</dbReference>
<sequence length="261" mass="29290">MKPIITLSTDFGTKDPYVGAIKGVLLSAIPDASIIDLTHELDVFKPCNALPFLKDTITWFPEDSFHLVIVDPGVGSDRIPLQIHSPFGWIFLPDNGLPALMNEWFPNLSFRRIPYLEGQPEKERSPTFQGRDLFARALIQQAKAKKGTHLGTPLYPDALTRSFDPTPSGMCRIWNVDHFGNILLGCHVSSPPERILLPDAPMIIPYVRFYQDVPVGNLGILINSSGWLEIFQREGSAQKLWNLQKGDRIRILLEGGEYKSL</sequence>
<dbReference type="Gene3D" id="3.40.50.10790">
    <property type="entry name" value="S-adenosyl-l-methionine hydroxide adenosyltransferase, N-terminal"/>
    <property type="match status" value="1"/>
</dbReference>
<evidence type="ECO:0000259" key="4">
    <source>
        <dbReference type="Pfam" id="PF20257"/>
    </source>
</evidence>
<dbReference type="SUPFAM" id="SSF102522">
    <property type="entry name" value="Bacterial fluorinating enzyme, N-terminal domain"/>
    <property type="match status" value="1"/>
</dbReference>
<proteinExistence type="inferred from homology"/>
<keyword evidence="1" id="KW-0949">S-adenosyl-L-methionine</keyword>
<dbReference type="HOGENOM" id="CLU_059734_1_2_0"/>
<dbReference type="EMBL" id="AP012342">
    <property type="protein sequence ID" value="BAM07220.1"/>
    <property type="molecule type" value="Genomic_DNA"/>
</dbReference>
<dbReference type="InterPro" id="IPR046469">
    <property type="entry name" value="SAM_HAT_N"/>
</dbReference>
<dbReference type="PANTHER" id="PTHR35092">
    <property type="entry name" value="CHLORINASE MJ1651"/>
    <property type="match status" value="1"/>
</dbReference>
<dbReference type="InterPro" id="IPR002747">
    <property type="entry name" value="SAM_OH_AdoTrfase"/>
</dbReference>
<evidence type="ECO:0000256" key="2">
    <source>
        <dbReference type="ARBA" id="ARBA00024035"/>
    </source>
</evidence>
<evidence type="ECO:0000313" key="5">
    <source>
        <dbReference type="EMBL" id="BAM07220.1"/>
    </source>
</evidence>
<evidence type="ECO:0008006" key="7">
    <source>
        <dbReference type="Google" id="ProtNLM"/>
    </source>
</evidence>
<comment type="similarity">
    <text evidence="2">Belongs to the SAM hydrolase / SAM-dependent halogenase family.</text>
</comment>
<keyword evidence="6" id="KW-1185">Reference proteome</keyword>
<dbReference type="InterPro" id="IPR023228">
    <property type="entry name" value="SAM_OH_AdoTrfase_N_sf"/>
</dbReference>
<evidence type="ECO:0000256" key="1">
    <source>
        <dbReference type="ARBA" id="ARBA00022691"/>
    </source>
</evidence>
<gene>
    <name evidence="5" type="ordered locus">LFE_1538</name>
</gene>
<reference evidence="5 6" key="1">
    <citation type="journal article" date="2012" name="J. Bacteriol.">
        <title>Complete Genome Sequence of Leptospirillum ferrooxidans Strain C2-3, Isolated from a Fresh Volcanic Ash Deposit on the Island of Miyake, Japan.</title>
        <authorList>
            <person name="Fujimura R."/>
            <person name="Sato Y."/>
            <person name="Nishizawa T."/>
            <person name="Oshima K."/>
            <person name="Kim S.-W."/>
            <person name="Hattori M."/>
            <person name="Kamijo T."/>
            <person name="Ohta H."/>
        </authorList>
    </citation>
    <scope>NUCLEOTIDE SEQUENCE [LARGE SCALE GENOMIC DNA]</scope>
    <source>
        <strain evidence="5 6">C2-3</strain>
    </source>
</reference>
<dbReference type="KEGG" id="lfc:LFE_1538"/>
<dbReference type="Gene3D" id="2.40.30.90">
    <property type="entry name" value="Bacterial fluorinating enzyme like"/>
    <property type="match status" value="1"/>
</dbReference>
<dbReference type="InterPro" id="IPR023227">
    <property type="entry name" value="SAM_OH_AdoTrfase_C_sf"/>
</dbReference>
<dbReference type="InterPro" id="IPR046470">
    <property type="entry name" value="SAM_HAT_C"/>
</dbReference>
<dbReference type="STRING" id="1162668.LFE_1538"/>
<reference evidence="6" key="2">
    <citation type="submission" date="2012-03" db="EMBL/GenBank/DDBJ databases">
        <title>The complete genome sequence of the pioneer microbe on fresh volcanic deposit, Leptospirillum ferrooxidans strain C2-3.</title>
        <authorList>
            <person name="Fujimura R."/>
            <person name="Sato Y."/>
            <person name="Nishizawa T."/>
            <person name="Nanba K."/>
            <person name="Oshima K."/>
            <person name="Hattori M."/>
            <person name="Kamijo T."/>
            <person name="Ohta H."/>
        </authorList>
    </citation>
    <scope>NUCLEOTIDE SEQUENCE [LARGE SCALE GENOMIC DNA]</scope>
    <source>
        <strain evidence="6">C2-3</strain>
    </source>
</reference>
<feature type="domain" description="S-adenosyl-l-methionine hydroxide adenosyltransferase C-terminal" evidence="4">
    <location>
        <begin position="172"/>
        <end position="250"/>
    </location>
</feature>
<organism evidence="5 6">
    <name type="scientific">Leptospirillum ferrooxidans (strain C2-3)</name>
    <dbReference type="NCBI Taxonomy" id="1162668"/>
    <lineage>
        <taxon>Bacteria</taxon>
        <taxon>Pseudomonadati</taxon>
        <taxon>Nitrospirota</taxon>
        <taxon>Nitrospiria</taxon>
        <taxon>Nitrospirales</taxon>
        <taxon>Nitrospiraceae</taxon>
        <taxon>Leptospirillum</taxon>
    </lineage>
</organism>